<sequence length="471" mass="54028">MQNVHQRLLSSHRPEQEDLHLHQHTRALARGLSFRKNKVQDSKKPYFQAAPDRHGFDIKKTWIVSGRQPGRHSALQPHQISALTHLLSLPPTTPMLATRIAALGPPLTRPSFTTAPNCLCQAHTWFELQIIEELEELIGKEIGPRLAKLRTCPRDLVSPQMEDLLQTLEPYIHLFPAKGAEAGHSSDDAVCHRQNCSLCNLTNCVACKLSLFMQNSEAVRAVKTSALGRKKKRGPWPELSVWLDPEPGIGWESKWMRQGHNILKDRIRVRQWGIERRKAKRRSEPISGHPEANTDAEEVQEEESDNENENASVRRAEVWAQSYNNLVGERPRTEWYSSSLHVDQPRQSYVATDTMTDSQYWEELGHRERYGTEERPQTEWYNGSHQPSEEHDQRESHGTEEHQAPQPRESDGAISTMSGWEYWKDEIPGESYQASRPRESYGATEIICMYANMGDRGPRESRQTRMSGSMR</sequence>
<feature type="region of interest" description="Disordered" evidence="1">
    <location>
        <begin position="278"/>
        <end position="315"/>
    </location>
</feature>
<dbReference type="Proteomes" id="UP001276659">
    <property type="component" value="Unassembled WGS sequence"/>
</dbReference>
<feature type="compositionally biased region" description="Basic and acidic residues" evidence="1">
    <location>
        <begin position="367"/>
        <end position="377"/>
    </location>
</feature>
<name>A0AAD9ZGP2_9LECA</name>
<comment type="caution">
    <text evidence="2">The sequence shown here is derived from an EMBL/GenBank/DDBJ whole genome shotgun (WGS) entry which is preliminary data.</text>
</comment>
<feature type="region of interest" description="Disordered" evidence="1">
    <location>
        <begin position="452"/>
        <end position="471"/>
    </location>
</feature>
<feature type="region of interest" description="Disordered" evidence="1">
    <location>
        <begin position="367"/>
        <end position="418"/>
    </location>
</feature>
<feature type="compositionally biased region" description="Acidic residues" evidence="1">
    <location>
        <begin position="294"/>
        <end position="308"/>
    </location>
</feature>
<protein>
    <submittedName>
        <fullName evidence="2">Uncharacterized protein</fullName>
    </submittedName>
</protein>
<dbReference type="AlphaFoldDB" id="A0AAD9ZGP2"/>
<evidence type="ECO:0000313" key="3">
    <source>
        <dbReference type="Proteomes" id="UP001276659"/>
    </source>
</evidence>
<reference evidence="2" key="1">
    <citation type="submission" date="2022-11" db="EMBL/GenBank/DDBJ databases">
        <title>Chromosomal genome sequence assembly and mating type (MAT) locus characterization of the leprose asexual lichenized fungus Lepraria neglecta (Nyl.) Erichsen.</title>
        <authorList>
            <person name="Allen J.L."/>
            <person name="Pfeffer B."/>
        </authorList>
    </citation>
    <scope>NUCLEOTIDE SEQUENCE</scope>
    <source>
        <strain evidence="2">Allen 5258</strain>
    </source>
</reference>
<feature type="compositionally biased region" description="Basic and acidic residues" evidence="1">
    <location>
        <begin position="387"/>
        <end position="411"/>
    </location>
</feature>
<proteinExistence type="predicted"/>
<gene>
    <name evidence="2" type="ORF">OEA41_000503</name>
</gene>
<evidence type="ECO:0000256" key="1">
    <source>
        <dbReference type="SAM" id="MobiDB-lite"/>
    </source>
</evidence>
<accession>A0AAD9ZGP2</accession>
<dbReference type="EMBL" id="JASNWA010000003">
    <property type="protein sequence ID" value="KAK3178368.1"/>
    <property type="molecule type" value="Genomic_DNA"/>
</dbReference>
<keyword evidence="3" id="KW-1185">Reference proteome</keyword>
<organism evidence="2 3">
    <name type="scientific">Lepraria neglecta</name>
    <dbReference type="NCBI Taxonomy" id="209136"/>
    <lineage>
        <taxon>Eukaryota</taxon>
        <taxon>Fungi</taxon>
        <taxon>Dikarya</taxon>
        <taxon>Ascomycota</taxon>
        <taxon>Pezizomycotina</taxon>
        <taxon>Lecanoromycetes</taxon>
        <taxon>OSLEUM clade</taxon>
        <taxon>Lecanoromycetidae</taxon>
        <taxon>Lecanorales</taxon>
        <taxon>Lecanorineae</taxon>
        <taxon>Stereocaulaceae</taxon>
        <taxon>Lepraria</taxon>
    </lineage>
</organism>
<evidence type="ECO:0000313" key="2">
    <source>
        <dbReference type="EMBL" id="KAK3178368.1"/>
    </source>
</evidence>